<keyword evidence="1" id="KW-0472">Membrane</keyword>
<comment type="caution">
    <text evidence="2">The sequence shown here is derived from an EMBL/GenBank/DDBJ whole genome shotgun (WGS) entry which is preliminary data.</text>
</comment>
<gene>
    <name evidence="2" type="ORF">GCM10011360_02940</name>
</gene>
<keyword evidence="3" id="KW-1185">Reference proteome</keyword>
<protein>
    <submittedName>
        <fullName evidence="2">Uncharacterized protein</fullName>
    </submittedName>
</protein>
<organism evidence="2 3">
    <name type="scientific">Primorskyibacter flagellatus</name>
    <dbReference type="NCBI Taxonomy" id="1387277"/>
    <lineage>
        <taxon>Bacteria</taxon>
        <taxon>Pseudomonadati</taxon>
        <taxon>Pseudomonadota</taxon>
        <taxon>Alphaproteobacteria</taxon>
        <taxon>Rhodobacterales</taxon>
        <taxon>Roseobacteraceae</taxon>
        <taxon>Primorskyibacter</taxon>
    </lineage>
</organism>
<reference evidence="3" key="1">
    <citation type="journal article" date="2019" name="Int. J. Syst. Evol. Microbiol.">
        <title>The Global Catalogue of Microorganisms (GCM) 10K type strain sequencing project: providing services to taxonomists for standard genome sequencing and annotation.</title>
        <authorList>
            <consortium name="The Broad Institute Genomics Platform"/>
            <consortium name="The Broad Institute Genome Sequencing Center for Infectious Disease"/>
            <person name="Wu L."/>
            <person name="Ma J."/>
        </authorList>
    </citation>
    <scope>NUCLEOTIDE SEQUENCE [LARGE SCALE GENOMIC DNA]</scope>
    <source>
        <strain evidence="3">CGMCC 1.12664</strain>
    </source>
</reference>
<feature type="transmembrane region" description="Helical" evidence="1">
    <location>
        <begin position="160"/>
        <end position="179"/>
    </location>
</feature>
<dbReference type="EMBL" id="BMFJ01000001">
    <property type="protein sequence ID" value="GGE17531.1"/>
    <property type="molecule type" value="Genomic_DNA"/>
</dbReference>
<evidence type="ECO:0000256" key="1">
    <source>
        <dbReference type="SAM" id="Phobius"/>
    </source>
</evidence>
<sequence>MTDPLLSGDRETVHLFSVALPEDDLWAFITPDPDTGAYPLRDALGVALLDEAQVEGAVAEDLDGIGLTGFLTEGIGVDETQIAAHRARIDALSGAVVIVKGAAFDGARVPLTPMPPLTHVGSWHLTPAPSTMEPLTAAAAEGMLPPPPPAPPGPRNRMTLWLLIGVAAVLILGLALGALA</sequence>
<keyword evidence="1" id="KW-1133">Transmembrane helix</keyword>
<evidence type="ECO:0000313" key="2">
    <source>
        <dbReference type="EMBL" id="GGE17531.1"/>
    </source>
</evidence>
<dbReference type="AlphaFoldDB" id="A0A916ZY22"/>
<dbReference type="RefSeq" id="WP_188475860.1">
    <property type="nucleotide sequence ID" value="NZ_BMFJ01000001.1"/>
</dbReference>
<accession>A0A916ZY22</accession>
<keyword evidence="1" id="KW-0812">Transmembrane</keyword>
<proteinExistence type="predicted"/>
<dbReference type="Proteomes" id="UP000612855">
    <property type="component" value="Unassembled WGS sequence"/>
</dbReference>
<name>A0A916ZY22_9RHOB</name>
<evidence type="ECO:0000313" key="3">
    <source>
        <dbReference type="Proteomes" id="UP000612855"/>
    </source>
</evidence>